<gene>
    <name evidence="2" type="ORF">MNBD_UNCLBAC01-1521</name>
</gene>
<organism evidence="2">
    <name type="scientific">hydrothermal vent metagenome</name>
    <dbReference type="NCBI Taxonomy" id="652676"/>
    <lineage>
        <taxon>unclassified sequences</taxon>
        <taxon>metagenomes</taxon>
        <taxon>ecological metagenomes</taxon>
    </lineage>
</organism>
<dbReference type="InterPro" id="IPR038461">
    <property type="entry name" value="Schlafen_AlbA_2_dom_sf"/>
</dbReference>
<dbReference type="InterPro" id="IPR007421">
    <property type="entry name" value="Schlafen_AlbA_2_dom"/>
</dbReference>
<dbReference type="AlphaFoldDB" id="A0A3B1DAR1"/>
<dbReference type="PANTHER" id="PTHR30595">
    <property type="entry name" value="GLPR-RELATED TRANSCRIPTIONAL REPRESSOR"/>
    <property type="match status" value="1"/>
</dbReference>
<accession>A0A3B1DAR1</accession>
<feature type="non-terminal residue" evidence="2">
    <location>
        <position position="102"/>
    </location>
</feature>
<evidence type="ECO:0000259" key="1">
    <source>
        <dbReference type="Pfam" id="PF04326"/>
    </source>
</evidence>
<sequence>MSITKKELKIILVEGEGYHVEFKERFDKSIAKEIVAFTNATGGRIFLGVKDNGGIQGAKLTNKLNASITDIAKNCNPSIKVDIYFIEQLIVIEIFEGSNKPY</sequence>
<reference evidence="2" key="1">
    <citation type="submission" date="2018-06" db="EMBL/GenBank/DDBJ databases">
        <authorList>
            <person name="Zhirakovskaya E."/>
        </authorList>
    </citation>
    <scope>NUCLEOTIDE SEQUENCE</scope>
</reference>
<dbReference type="EMBL" id="UOGJ01000137">
    <property type="protein sequence ID" value="VAX37832.1"/>
    <property type="molecule type" value="Genomic_DNA"/>
</dbReference>
<evidence type="ECO:0000313" key="2">
    <source>
        <dbReference type="EMBL" id="VAX37832.1"/>
    </source>
</evidence>
<proteinExistence type="predicted"/>
<dbReference type="Gene3D" id="3.30.950.30">
    <property type="entry name" value="Schlafen, AAA domain"/>
    <property type="match status" value="1"/>
</dbReference>
<feature type="domain" description="Schlafen AlbA-2" evidence="1">
    <location>
        <begin position="16"/>
        <end position="101"/>
    </location>
</feature>
<dbReference type="Pfam" id="PF04326">
    <property type="entry name" value="SLFN_AlbA_2"/>
    <property type="match status" value="1"/>
</dbReference>
<dbReference type="PANTHER" id="PTHR30595:SF6">
    <property type="entry name" value="SCHLAFEN ALBA-2 DOMAIN-CONTAINING PROTEIN"/>
    <property type="match status" value="1"/>
</dbReference>
<name>A0A3B1DAR1_9ZZZZ</name>
<protein>
    <recommendedName>
        <fullName evidence="1">Schlafen AlbA-2 domain-containing protein</fullName>
    </recommendedName>
</protein>